<dbReference type="Gene3D" id="2.60.60.20">
    <property type="entry name" value="PLAT/LH2 domain"/>
    <property type="match status" value="1"/>
</dbReference>
<keyword evidence="3" id="KW-1003">Cell membrane</keyword>
<dbReference type="SMART" id="SM00308">
    <property type="entry name" value="LH2"/>
    <property type="match status" value="1"/>
</dbReference>
<evidence type="ECO:0000256" key="13">
    <source>
        <dbReference type="PROSITE-ProRule" id="PRU00076"/>
    </source>
</evidence>
<dbReference type="Gene3D" id="2.60.220.50">
    <property type="match status" value="1"/>
</dbReference>
<feature type="transmembrane region" description="Helical" evidence="14">
    <location>
        <begin position="1826"/>
        <end position="1848"/>
    </location>
</feature>
<dbReference type="InterPro" id="IPR024731">
    <property type="entry name" value="NELL2-like_EGF"/>
</dbReference>
<feature type="transmembrane region" description="Helical" evidence="14">
    <location>
        <begin position="1954"/>
        <end position="1976"/>
    </location>
</feature>
<reference evidence="19 20" key="1">
    <citation type="submission" date="2022-05" db="EMBL/GenBank/DDBJ databases">
        <authorList>
            <consortium name="Genoscope - CEA"/>
            <person name="William W."/>
        </authorList>
    </citation>
    <scope>NUCLEOTIDE SEQUENCE [LARGE SCALE GENOMIC DNA]</scope>
</reference>
<dbReference type="Pfam" id="PF01825">
    <property type="entry name" value="GPS"/>
    <property type="match status" value="1"/>
</dbReference>
<feature type="transmembrane region" description="Helical" evidence="14">
    <location>
        <begin position="2016"/>
        <end position="2037"/>
    </location>
</feature>
<evidence type="ECO:0000256" key="11">
    <source>
        <dbReference type="ARBA" id="ARBA00023180"/>
    </source>
</evidence>
<dbReference type="PROSITE" id="PS50026">
    <property type="entry name" value="EGF_3"/>
    <property type="match status" value="4"/>
</dbReference>
<gene>
    <name evidence="19" type="ORF">PMEA_00002472</name>
</gene>
<evidence type="ECO:0000256" key="5">
    <source>
        <dbReference type="ARBA" id="ARBA00022692"/>
    </source>
</evidence>
<dbReference type="InterPro" id="IPR014010">
    <property type="entry name" value="REJ_dom"/>
</dbReference>
<dbReference type="PROSITE" id="PS51111">
    <property type="entry name" value="REJ"/>
    <property type="match status" value="1"/>
</dbReference>
<dbReference type="GO" id="GO:0005509">
    <property type="term" value="F:calcium ion binding"/>
    <property type="evidence" value="ECO:0007669"/>
    <property type="project" value="InterPro"/>
</dbReference>
<dbReference type="PROSITE" id="PS00010">
    <property type="entry name" value="ASX_HYDROXYL"/>
    <property type="match status" value="4"/>
</dbReference>
<dbReference type="PANTHER" id="PTHR10877">
    <property type="entry name" value="POLYCYSTIN FAMILY MEMBER"/>
    <property type="match status" value="1"/>
</dbReference>
<keyword evidence="20" id="KW-1185">Reference proteome</keyword>
<dbReference type="FunFam" id="2.10.25.10:FF:000038">
    <property type="entry name" value="Fibrillin 2"/>
    <property type="match status" value="4"/>
</dbReference>
<dbReference type="PANTHER" id="PTHR10877:SF150">
    <property type="entry name" value="REJ DOMAIN-CONTAINING PROTEIN"/>
    <property type="match status" value="1"/>
</dbReference>
<feature type="domain" description="EGF-like" evidence="15">
    <location>
        <begin position="125"/>
        <end position="165"/>
    </location>
</feature>
<comment type="caution">
    <text evidence="19">The sequence shown here is derived from an EMBL/GenBank/DDBJ whole genome shotgun (WGS) entry which is preliminary data.</text>
</comment>
<comment type="caution">
    <text evidence="13">Lacks conserved residue(s) required for the propagation of feature annotation.</text>
</comment>
<evidence type="ECO:0000256" key="3">
    <source>
        <dbReference type="ARBA" id="ARBA00022475"/>
    </source>
</evidence>
<dbReference type="Pfam" id="PF07645">
    <property type="entry name" value="EGF_CA"/>
    <property type="match status" value="1"/>
</dbReference>
<feature type="transmembrane region" description="Helical" evidence="14">
    <location>
        <begin position="1571"/>
        <end position="1591"/>
    </location>
</feature>
<dbReference type="SUPFAM" id="SSF57196">
    <property type="entry name" value="EGF/Laminin"/>
    <property type="match status" value="1"/>
</dbReference>
<evidence type="ECO:0000259" key="15">
    <source>
        <dbReference type="PROSITE" id="PS50026"/>
    </source>
</evidence>
<dbReference type="Gene3D" id="1.10.287.70">
    <property type="match status" value="1"/>
</dbReference>
<keyword evidence="11" id="KW-0325">Glycoprotein</keyword>
<dbReference type="Pfam" id="PF20519">
    <property type="entry name" value="Polycystin_dom"/>
    <property type="match status" value="1"/>
</dbReference>
<dbReference type="Gene3D" id="2.10.25.10">
    <property type="entry name" value="Laminin"/>
    <property type="match status" value="4"/>
</dbReference>
<dbReference type="Pfam" id="PF01477">
    <property type="entry name" value="PLAT"/>
    <property type="match status" value="1"/>
</dbReference>
<feature type="domain" description="REJ" evidence="18">
    <location>
        <begin position="164"/>
        <end position="544"/>
    </location>
</feature>
<accession>A0AAU9WBE7</accession>
<feature type="disulfide bond" evidence="12">
    <location>
        <begin position="1672"/>
        <end position="1682"/>
    </location>
</feature>
<dbReference type="SUPFAM" id="SSF49723">
    <property type="entry name" value="Lipase/lipooxygenase domain (PLAT/LH2 domain)"/>
    <property type="match status" value="1"/>
</dbReference>
<evidence type="ECO:0000256" key="1">
    <source>
        <dbReference type="ARBA" id="ARBA00004651"/>
    </source>
</evidence>
<dbReference type="InterPro" id="IPR018097">
    <property type="entry name" value="EGF_Ca-bd_CS"/>
</dbReference>
<evidence type="ECO:0000256" key="6">
    <source>
        <dbReference type="ARBA" id="ARBA00022729"/>
    </source>
</evidence>
<dbReference type="PROSITE" id="PS50095">
    <property type="entry name" value="PLAT"/>
    <property type="match status" value="1"/>
</dbReference>
<dbReference type="InterPro" id="IPR013122">
    <property type="entry name" value="PKD1_2_channel"/>
</dbReference>
<evidence type="ECO:0000313" key="20">
    <source>
        <dbReference type="Proteomes" id="UP001159428"/>
    </source>
</evidence>
<dbReference type="Pfam" id="PF12947">
    <property type="entry name" value="EGF_3"/>
    <property type="match status" value="3"/>
</dbReference>
<dbReference type="PROSITE" id="PS50221">
    <property type="entry name" value="GAIN_B"/>
    <property type="match status" value="1"/>
</dbReference>
<keyword evidence="8 14" id="KW-1133">Transmembrane helix</keyword>
<keyword evidence="9 14" id="KW-0472">Membrane</keyword>
<feature type="transmembrane region" description="Helical" evidence="14">
    <location>
        <begin position="1393"/>
        <end position="1414"/>
    </location>
</feature>
<feature type="transmembrane region" description="Helical" evidence="14">
    <location>
        <begin position="1860"/>
        <end position="1882"/>
    </location>
</feature>
<name>A0AAU9WBE7_9CNID</name>
<dbReference type="InterPro" id="IPR000742">
    <property type="entry name" value="EGF"/>
</dbReference>
<feature type="domain" description="EGF-like" evidence="15">
    <location>
        <begin position="2"/>
        <end position="42"/>
    </location>
</feature>
<evidence type="ECO:0000256" key="7">
    <source>
        <dbReference type="ARBA" id="ARBA00022737"/>
    </source>
</evidence>
<evidence type="ECO:0000256" key="4">
    <source>
        <dbReference type="ARBA" id="ARBA00022536"/>
    </source>
</evidence>
<feature type="transmembrane region" description="Helical" evidence="14">
    <location>
        <begin position="1916"/>
        <end position="1933"/>
    </location>
</feature>
<evidence type="ECO:0000256" key="12">
    <source>
        <dbReference type="PIRSR" id="PIRSR603915-2"/>
    </source>
</evidence>
<dbReference type="InterPro" id="IPR046791">
    <property type="entry name" value="Polycystin_dom"/>
</dbReference>
<dbReference type="InterPro" id="IPR046338">
    <property type="entry name" value="GAIN_dom_sf"/>
</dbReference>
<evidence type="ECO:0000259" key="16">
    <source>
        <dbReference type="PROSITE" id="PS50095"/>
    </source>
</evidence>
<evidence type="ECO:0000256" key="10">
    <source>
        <dbReference type="ARBA" id="ARBA00023157"/>
    </source>
</evidence>
<sequence length="2154" mass="240596">VDIDECTANSHNCHSHATCNNTLGSFNCSCNDGYSGDGVTCNDIDECTNHTHDCHQAANCTNTDGAFTCSCKEGFSGDGRQCTDIDECTAATPNCHSKANCSNTLGSFVCACFQGYSGDGVNCTDIDECATATHNCNGVAHCYNNNGSFTCKCRTGYPGDGLSCKPSGDFSVAIRNISKDKYKATVIKRSEKSVYQANIAGLRDDVSILESIMEWRLIGERELELFDSPNGTLVSQGTTQWTIKRRSILAGIYQVKFTASITIGDLDASQILTAFDYGFLEVVKGPVRAIIDGGSKVRWSSSKAVTVDGSLSYDADIGPGNHTGVNFTWSCYDPVKNFSFSNDCSGSFVGESYLTAVRIDPKRLTFGNKTYVLRLTVPKDDRSDFAEMSFEIAANEIPQISLRCFVDCGAIVSASNKLRVTSECLNSPCNGSEYRWLLNRMDLYSNRWEPVTNLSNMTSTAINATNMIIRKNSLKSNSKYSLALFATSPGGTEGFAVLEFETAGQPHSGYCRPSAAEGVSMETEFLFECYGWQDKSTPLTYEFRAEEDPISYGISSKSVTTVLPSGSPENDYKLTVNVIIKNAVGVAVVEKFAVKVMPSSGLHTCPPTVEERAAKELKSLIIGKNNNLDGFLKIGEISKASQLAISVLKSANEKTECGKPLSQDTKALISSTLVEKFTSITPEDLQMSRMIMSVVRMAGGDQETKDCDSCGKTANETMKLTDTTTELLRYALGDIEEPFSAELEESAKSMTACLKNVLQSTSRSNNASGYSTENTITLTEKDSVKKAVQKLDAMNDAFFARLVPSENLVLESPGLTTSLKKVSANDVKGLGMEYGPTKFKLPGDLGNVGDGNINAKMKAVDFNPFSWDNSSTKVQSSVISLELQSENGAKLNVTNLDNYIEIVIPLSSPPSKTNNKTVIEHHFLKPHQLTVRSYYAELADVPVFITLGVLGTNTSIKLLVKFGSRPSTESSDLNVTVRFTSICGNTTKVVPNESSCHLDEKTITVLPTKPTLIYIGLLLELSKTESKHAREKRSCFGQGRQRRSCVGVKDPPPKGVHQTVVPQYDPRSDVNYTFTVTQSSCLYWSEDEEKWTSDGCKVDSGSNTTHLKCLCNHLTSFGGNFIQKPNPIDFDKVFTEFSRLSESGNISVLVTIACVFLTYFIVLVFARRADRKDESNICSPQRVNIADEGTYYYDMVISTGVWRDSATTANVTISIKGENEDHDQIPLRRNGGLNLVFGRGSVNGFVLVTNESLGNLNEITLEHDNSGESPSWFVEAVVIRDRQTKDQWVFPVNRWLALEKDDGQIEVSVESKGVTSFSAEVRSRFGRKLADSHLWMSVFGKACNSTFTRVQRASCCLSVLFSAMIANAMFYNIGGESVGAIQIGPFKFSTRQIVIGVQSSIIVAPVNVLIVFLFKSSRTKEKKADKYEESYQVQQLIDEVNGKGCMLPHFCICMAWFLCFMTTVTAAAFTLFYSLMWGKEVAEQWLASILISNGQDVFVTQPTKVMLAVLGVSFLLSRNKKEDQQENKVEEGDPPDDDIDFLSENPKQRFKKNLMEKMRVRSRKEAQLTSMARQIVLHLIFMFLLSIVSYGNKNGNRFLMTIATRNSFTTFDRVTDSKKLWVWMRQEFLPNIYDQSWYNGLEEKKDVYITNKMSILIGMPRMRQLRIHQSPCESIPKIIPNCYYDYSPEMEDTTELSLPGWRPLPDNTSWPEALRICPKPWRYQKAEKLGIDPVKAVYNTYGGGGYVAVLGYDAQTAHSVLGETMGLGWLDRHTRAVVLEFAAFNINTNLISIATFIYEMIASGAAYTTMRVDTLELYTTESGAGMFYLICQFLFLAMVLFLFIMMLYHLYRQRFAFFKSVWNMVEFLMIISSITSVMSYMIRSKKILNSIKAIQNNPFEIIHFHSALNWANWENASIALAIFMVTVKLLNLIRFNPYVIYLFSSFRQSVGYQLSYVVFFFIVFNAFVVTGMQLFGGVVPHYSSYLFAVLSQLQFLLGKAVPIAQLREDKPFIGPTFVLSFMIMMTIVLMNMLVSVLNESYTDARENAESAEELEMAHFIGERFMELFHEEKRRPELRLFCDDATFVNMCRSDAEPFCLNFKSLLRCTEERLQKIDRRLNVLTRRSEGIDLDYLREERVYFSCYLNHYFALRSR</sequence>
<comment type="subcellular location">
    <subcellularLocation>
        <location evidence="1">Cell membrane</location>
        <topology evidence="1">Multi-pass membrane protein</topology>
    </subcellularLocation>
</comment>
<dbReference type="InterPro" id="IPR000152">
    <property type="entry name" value="EGF-type_Asp/Asn_hydroxyl_site"/>
</dbReference>
<feature type="transmembrane region" description="Helical" evidence="14">
    <location>
        <begin position="1146"/>
        <end position="1166"/>
    </location>
</feature>
<feature type="domain" description="EGF-like" evidence="15">
    <location>
        <begin position="84"/>
        <end position="124"/>
    </location>
</feature>
<dbReference type="InterPro" id="IPR036392">
    <property type="entry name" value="PLAT/LH2_dom_sf"/>
</dbReference>
<comment type="similarity">
    <text evidence="2">Belongs to the polycystin family.</text>
</comment>
<dbReference type="PROSITE" id="PS01187">
    <property type="entry name" value="EGF_CA"/>
    <property type="match status" value="2"/>
</dbReference>
<dbReference type="SUPFAM" id="SSF57184">
    <property type="entry name" value="Growth factor receptor domain"/>
    <property type="match status" value="1"/>
</dbReference>
<dbReference type="InterPro" id="IPR002859">
    <property type="entry name" value="PKD/REJ-like"/>
</dbReference>
<dbReference type="SMART" id="SM00179">
    <property type="entry name" value="EGF_CA"/>
    <property type="match status" value="4"/>
</dbReference>
<dbReference type="PROSITE" id="PS01186">
    <property type="entry name" value="EGF_2"/>
    <property type="match status" value="4"/>
</dbReference>
<dbReference type="InterPro" id="IPR001881">
    <property type="entry name" value="EGF-like_Ca-bd_dom"/>
</dbReference>
<dbReference type="Proteomes" id="UP001159428">
    <property type="component" value="Unassembled WGS sequence"/>
</dbReference>
<dbReference type="InterPro" id="IPR003915">
    <property type="entry name" value="PKD_2"/>
</dbReference>
<organism evidence="19 20">
    <name type="scientific">Pocillopora meandrina</name>
    <dbReference type="NCBI Taxonomy" id="46732"/>
    <lineage>
        <taxon>Eukaryota</taxon>
        <taxon>Metazoa</taxon>
        <taxon>Cnidaria</taxon>
        <taxon>Anthozoa</taxon>
        <taxon>Hexacorallia</taxon>
        <taxon>Scleractinia</taxon>
        <taxon>Astrocoeniina</taxon>
        <taxon>Pocilloporidae</taxon>
        <taxon>Pocillopora</taxon>
    </lineage>
</organism>
<dbReference type="GO" id="GO:0050982">
    <property type="term" value="P:detection of mechanical stimulus"/>
    <property type="evidence" value="ECO:0007669"/>
    <property type="project" value="TreeGrafter"/>
</dbReference>
<dbReference type="InterPro" id="IPR051223">
    <property type="entry name" value="Polycystin"/>
</dbReference>
<keyword evidence="7" id="KW-0677">Repeat</keyword>
<proteinExistence type="inferred from homology"/>
<evidence type="ECO:0000259" key="18">
    <source>
        <dbReference type="PROSITE" id="PS51111"/>
    </source>
</evidence>
<dbReference type="CDD" id="cd00054">
    <property type="entry name" value="EGF_CA"/>
    <property type="match status" value="4"/>
</dbReference>
<dbReference type="InterPro" id="IPR057244">
    <property type="entry name" value="GAIN_B"/>
</dbReference>
<evidence type="ECO:0000256" key="14">
    <source>
        <dbReference type="SAM" id="Phobius"/>
    </source>
</evidence>
<dbReference type="SMART" id="SM00303">
    <property type="entry name" value="GPS"/>
    <property type="match status" value="1"/>
</dbReference>
<dbReference type="PRINTS" id="PR01433">
    <property type="entry name" value="POLYCYSTIN2"/>
</dbReference>
<feature type="transmembrane region" description="Helical" evidence="14">
    <location>
        <begin position="1355"/>
        <end position="1373"/>
    </location>
</feature>
<keyword evidence="4 13" id="KW-0245">EGF-like domain</keyword>
<dbReference type="InterPro" id="IPR000203">
    <property type="entry name" value="GPS"/>
</dbReference>
<dbReference type="Pfam" id="PF02010">
    <property type="entry name" value="REJ"/>
    <property type="match status" value="1"/>
</dbReference>
<feature type="transmembrane region" description="Helical" evidence="14">
    <location>
        <begin position="1453"/>
        <end position="1477"/>
    </location>
</feature>
<evidence type="ECO:0000313" key="19">
    <source>
        <dbReference type="EMBL" id="CAH3108283.1"/>
    </source>
</evidence>
<feature type="domain" description="PLAT" evidence="16">
    <location>
        <begin position="1191"/>
        <end position="1310"/>
    </location>
</feature>
<keyword evidence="5 14" id="KW-0812">Transmembrane</keyword>
<keyword evidence="10" id="KW-1015">Disulfide bond</keyword>
<evidence type="ECO:0008006" key="21">
    <source>
        <dbReference type="Google" id="ProtNLM"/>
    </source>
</evidence>
<dbReference type="InterPro" id="IPR009030">
    <property type="entry name" value="Growth_fac_rcpt_cys_sf"/>
</dbReference>
<dbReference type="SMART" id="SM00181">
    <property type="entry name" value="EGF"/>
    <property type="match status" value="4"/>
</dbReference>
<evidence type="ECO:0000256" key="2">
    <source>
        <dbReference type="ARBA" id="ARBA00007200"/>
    </source>
</evidence>
<evidence type="ECO:0000256" key="8">
    <source>
        <dbReference type="ARBA" id="ARBA00022989"/>
    </source>
</evidence>
<evidence type="ECO:0000256" key="9">
    <source>
        <dbReference type="ARBA" id="ARBA00023136"/>
    </source>
</evidence>
<feature type="non-terminal residue" evidence="19">
    <location>
        <position position="1"/>
    </location>
</feature>
<feature type="domain" description="GAIN-B" evidence="17">
    <location>
        <begin position="994"/>
        <end position="1128"/>
    </location>
</feature>
<dbReference type="EMBL" id="CALNXJ010000011">
    <property type="protein sequence ID" value="CAH3108283.1"/>
    <property type="molecule type" value="Genomic_DNA"/>
</dbReference>
<protein>
    <recommendedName>
        <fullName evidence="21">Polycystic kidney disease protein 1-like 2</fullName>
    </recommendedName>
</protein>
<dbReference type="InterPro" id="IPR001024">
    <property type="entry name" value="PLAT/LH2_dom"/>
</dbReference>
<dbReference type="Pfam" id="PF08016">
    <property type="entry name" value="PKD_channel"/>
    <property type="match status" value="1"/>
</dbReference>
<evidence type="ECO:0000259" key="17">
    <source>
        <dbReference type="PROSITE" id="PS50221"/>
    </source>
</evidence>
<dbReference type="InterPro" id="IPR049883">
    <property type="entry name" value="NOTCH1_EGF-like"/>
</dbReference>
<feature type="domain" description="EGF-like" evidence="15">
    <location>
        <begin position="43"/>
        <end position="83"/>
    </location>
</feature>
<keyword evidence="6" id="KW-0732">Signal</keyword>
<dbReference type="GO" id="GO:0005262">
    <property type="term" value="F:calcium channel activity"/>
    <property type="evidence" value="ECO:0007669"/>
    <property type="project" value="TreeGrafter"/>
</dbReference>
<dbReference type="GO" id="GO:0005886">
    <property type="term" value="C:plasma membrane"/>
    <property type="evidence" value="ECO:0007669"/>
    <property type="project" value="UniProtKB-SubCell"/>
</dbReference>